<proteinExistence type="predicted"/>
<evidence type="ECO:0000313" key="2">
    <source>
        <dbReference type="EMBL" id="ABX01733.1"/>
    </source>
</evidence>
<dbReference type="InterPro" id="IPR036388">
    <property type="entry name" value="WH-like_DNA-bd_sf"/>
</dbReference>
<dbReference type="HOGENOM" id="CLU_800796_0_0_2"/>
<dbReference type="InterPro" id="IPR001845">
    <property type="entry name" value="HTH_ArsR_DNA-bd_dom"/>
</dbReference>
<dbReference type="InterPro" id="IPR036390">
    <property type="entry name" value="WH_DNA-bd_sf"/>
</dbReference>
<accession>A9A8R0</accession>
<dbReference type="SUPFAM" id="SSF46785">
    <property type="entry name" value="Winged helix' DNA-binding domain"/>
    <property type="match status" value="1"/>
</dbReference>
<dbReference type="OrthoDB" id="60541at2157"/>
<protein>
    <submittedName>
        <fullName evidence="2">Regulatory protein ArsR</fullName>
    </submittedName>
</protein>
<dbReference type="EMBL" id="CP000867">
    <property type="protein sequence ID" value="ABX01733.1"/>
    <property type="molecule type" value="Genomic_DNA"/>
</dbReference>
<gene>
    <name evidence="2" type="ordered locus">MmarC6_0918</name>
</gene>
<dbReference type="Gene3D" id="1.10.10.10">
    <property type="entry name" value="Winged helix-like DNA-binding domain superfamily/Winged helix DNA-binding domain"/>
    <property type="match status" value="1"/>
</dbReference>
<evidence type="ECO:0000259" key="1">
    <source>
        <dbReference type="Pfam" id="PF01022"/>
    </source>
</evidence>
<sequence length="357" mass="41660">MEIIYNKPDIYATNDIWIQPVSRSSVLDNNVVGTCKIIHDIPVLRVLGSPSLKRTVLNILHVLKDKMTFFKNGSEIKGMNNIFEYLNDIYFDKSVNNYYRAKKAWYRVIGDLFEDVNNWNFKKVIGKLITILKVLNPVLVFDLHDVSKWNHLKTFQRFVKFLKDEGISVVLRCPFEAHSFLKDNFEDYKTNSVAAVIYYAKKKGHLISEKVSKELLKLSSGNLKVIDLILANSKRDLKTLRDLKVNSKRILPEVVPKKYKNIIEKIILLKKFNIKEISAILEYSQSTVYNYLNELVEMNIIKKRKLNKNILFKLNISKETVVGIIESNFDFKNIFFEINNSILKNRTEMFNGFLIFG</sequence>
<reference evidence="2" key="1">
    <citation type="submission" date="2007-10" db="EMBL/GenBank/DDBJ databases">
        <title>Complete sequence of Methanococcus maripaludis C6.</title>
        <authorList>
            <consortium name="US DOE Joint Genome Institute"/>
            <person name="Copeland A."/>
            <person name="Lucas S."/>
            <person name="Lapidus A."/>
            <person name="Barry K."/>
            <person name="Glavina del Rio T."/>
            <person name="Dalin E."/>
            <person name="Tice H."/>
            <person name="Pitluck S."/>
            <person name="Clum A."/>
            <person name="Schmutz J."/>
            <person name="Larimer F."/>
            <person name="Land M."/>
            <person name="Hauser L."/>
            <person name="Kyrpides N."/>
            <person name="Mikhailova N."/>
            <person name="Sieprawska-Lupa M."/>
            <person name="Whitman W.B."/>
            <person name="Richardson P."/>
        </authorList>
    </citation>
    <scope>NUCLEOTIDE SEQUENCE [LARGE SCALE GENOMIC DNA]</scope>
    <source>
        <strain evidence="2">C6</strain>
    </source>
</reference>
<organism evidence="2">
    <name type="scientific">Methanococcus maripaludis (strain C6 / ATCC BAA-1332)</name>
    <dbReference type="NCBI Taxonomy" id="444158"/>
    <lineage>
        <taxon>Archaea</taxon>
        <taxon>Methanobacteriati</taxon>
        <taxon>Methanobacteriota</taxon>
        <taxon>Methanomada group</taxon>
        <taxon>Methanococci</taxon>
        <taxon>Methanococcales</taxon>
        <taxon>Methanococcaceae</taxon>
        <taxon>Methanococcus</taxon>
    </lineage>
</organism>
<dbReference type="InterPro" id="IPR011991">
    <property type="entry name" value="ArsR-like_HTH"/>
</dbReference>
<dbReference type="STRING" id="444158.MmarC6_0918"/>
<dbReference type="Pfam" id="PF01022">
    <property type="entry name" value="HTH_5"/>
    <property type="match status" value="1"/>
</dbReference>
<feature type="domain" description="HTH arsR-type" evidence="1">
    <location>
        <begin position="274"/>
        <end position="303"/>
    </location>
</feature>
<dbReference type="CDD" id="cd00090">
    <property type="entry name" value="HTH_ARSR"/>
    <property type="match status" value="1"/>
</dbReference>
<dbReference type="AlphaFoldDB" id="A9A8R0"/>
<dbReference type="eggNOG" id="arCOG05049">
    <property type="taxonomic scope" value="Archaea"/>
</dbReference>
<dbReference type="GO" id="GO:0003700">
    <property type="term" value="F:DNA-binding transcription factor activity"/>
    <property type="evidence" value="ECO:0007669"/>
    <property type="project" value="InterPro"/>
</dbReference>
<name>A9A8R0_METM6</name>
<dbReference type="KEGG" id="mmx:MmarC6_0918"/>